<dbReference type="AlphaFoldDB" id="A0A4R6IZ28"/>
<evidence type="ECO:0000256" key="4">
    <source>
        <dbReference type="SAM" id="Phobius"/>
    </source>
</evidence>
<keyword evidence="1 4" id="KW-0812">Transmembrane</keyword>
<dbReference type="RefSeq" id="WP_133472675.1">
    <property type="nucleotide sequence ID" value="NZ_SNWP01000010.1"/>
</dbReference>
<feature type="transmembrane region" description="Helical" evidence="4">
    <location>
        <begin position="12"/>
        <end position="31"/>
    </location>
</feature>
<feature type="transmembrane region" description="Helical" evidence="4">
    <location>
        <begin position="51"/>
        <end position="72"/>
    </location>
</feature>
<feature type="transmembrane region" description="Helical" evidence="4">
    <location>
        <begin position="307"/>
        <end position="330"/>
    </location>
</feature>
<evidence type="ECO:0000313" key="5">
    <source>
        <dbReference type="EMBL" id="TDO28110.1"/>
    </source>
</evidence>
<gene>
    <name evidence="5" type="ORF">BC659_0170</name>
</gene>
<keyword evidence="2 4" id="KW-1133">Transmembrane helix</keyword>
<feature type="transmembrane region" description="Helical" evidence="4">
    <location>
        <begin position="282"/>
        <end position="301"/>
    </location>
</feature>
<dbReference type="Gene3D" id="1.20.1250.20">
    <property type="entry name" value="MFS general substrate transporter like domains"/>
    <property type="match status" value="2"/>
</dbReference>
<accession>A0A4R6IZ28</accession>
<dbReference type="SUPFAM" id="SSF103473">
    <property type="entry name" value="MFS general substrate transporter"/>
    <property type="match status" value="1"/>
</dbReference>
<proteinExistence type="predicted"/>
<dbReference type="InterPro" id="IPR011701">
    <property type="entry name" value="MFS"/>
</dbReference>
<feature type="transmembrane region" description="Helical" evidence="4">
    <location>
        <begin position="342"/>
        <end position="361"/>
    </location>
</feature>
<organism evidence="5 6">
    <name type="scientific">Sediminibacterium goheungense</name>
    <dbReference type="NCBI Taxonomy" id="1086393"/>
    <lineage>
        <taxon>Bacteria</taxon>
        <taxon>Pseudomonadati</taxon>
        <taxon>Bacteroidota</taxon>
        <taxon>Chitinophagia</taxon>
        <taxon>Chitinophagales</taxon>
        <taxon>Chitinophagaceae</taxon>
        <taxon>Sediminibacterium</taxon>
    </lineage>
</organism>
<keyword evidence="3 4" id="KW-0472">Membrane</keyword>
<feature type="transmembrane region" description="Helical" evidence="4">
    <location>
        <begin position="381"/>
        <end position="401"/>
    </location>
</feature>
<dbReference type="PANTHER" id="PTHR23521:SF3">
    <property type="entry name" value="MFS TRANSPORTER"/>
    <property type="match status" value="1"/>
</dbReference>
<feature type="transmembrane region" description="Helical" evidence="4">
    <location>
        <begin position="79"/>
        <end position="98"/>
    </location>
</feature>
<dbReference type="GO" id="GO:0005886">
    <property type="term" value="C:plasma membrane"/>
    <property type="evidence" value="ECO:0007669"/>
    <property type="project" value="TreeGrafter"/>
</dbReference>
<feature type="transmembrane region" description="Helical" evidence="4">
    <location>
        <begin position="104"/>
        <end position="124"/>
    </location>
</feature>
<evidence type="ECO:0000256" key="3">
    <source>
        <dbReference type="ARBA" id="ARBA00023136"/>
    </source>
</evidence>
<feature type="transmembrane region" description="Helical" evidence="4">
    <location>
        <begin position="169"/>
        <end position="188"/>
    </location>
</feature>
<feature type="transmembrane region" description="Helical" evidence="4">
    <location>
        <begin position="136"/>
        <end position="157"/>
    </location>
</feature>
<name>A0A4R6IZ28_9BACT</name>
<protein>
    <submittedName>
        <fullName evidence="5">MFS transporter</fullName>
    </submittedName>
</protein>
<keyword evidence="6" id="KW-1185">Reference proteome</keyword>
<sequence length="406" mass="43975">MKVKTSSTVPAYILPVIVVSQFAGTSVWFAGNAILPALQSLYHFPEQMLGNITIAVQLGFITGTLLFALLTIADRFSPVKVFMLSALLAAAFNLLLLFTEGHVSSILTLRFFTGFFLAGVYPVGMKIAADWFAANLGKALGFLVGALVAGKAVPHLLKGLGDTSMWKEVIIYTSCMAAAGGLLVGLWIKNGPHRTQGKKLSFHNLSSLFQQKDFKAAAWGYFGHMWELYTFWAFVPIMIGWYNLQHHTELNISLWSFIIIGAGALSCILGGYLSRSMGSAKIAFISLSGSGICCLFAPLFFVVSPPLFLTALLCWGCLVIADSPQFSALVSQTAESSRKGTALTLVTSIGFAITIISIEIMSYVVTANASMMPWLQDHKEISLLLLAPGPLFGLLSMRSLLKKYMP</sequence>
<feature type="transmembrane region" description="Helical" evidence="4">
    <location>
        <begin position="218"/>
        <end position="242"/>
    </location>
</feature>
<evidence type="ECO:0000256" key="1">
    <source>
        <dbReference type="ARBA" id="ARBA00022692"/>
    </source>
</evidence>
<dbReference type="Pfam" id="PF07690">
    <property type="entry name" value="MFS_1"/>
    <property type="match status" value="1"/>
</dbReference>
<dbReference type="PANTHER" id="PTHR23521">
    <property type="entry name" value="TRANSPORTER MFS SUPERFAMILY"/>
    <property type="match status" value="1"/>
</dbReference>
<dbReference type="OrthoDB" id="9781976at2"/>
<feature type="transmembrane region" description="Helical" evidence="4">
    <location>
        <begin position="254"/>
        <end position="273"/>
    </location>
</feature>
<dbReference type="InterPro" id="IPR036259">
    <property type="entry name" value="MFS_trans_sf"/>
</dbReference>
<evidence type="ECO:0000313" key="6">
    <source>
        <dbReference type="Proteomes" id="UP000295741"/>
    </source>
</evidence>
<evidence type="ECO:0000256" key="2">
    <source>
        <dbReference type="ARBA" id="ARBA00022989"/>
    </source>
</evidence>
<reference evidence="5 6" key="1">
    <citation type="submission" date="2019-03" db="EMBL/GenBank/DDBJ databases">
        <title>Genomic Encyclopedia of Archaeal and Bacterial Type Strains, Phase II (KMG-II): from individual species to whole genera.</title>
        <authorList>
            <person name="Goeker M."/>
        </authorList>
    </citation>
    <scope>NUCLEOTIDE SEQUENCE [LARGE SCALE GENOMIC DNA]</scope>
    <source>
        <strain evidence="5 6">DSM 28323</strain>
    </source>
</reference>
<dbReference type="Proteomes" id="UP000295741">
    <property type="component" value="Unassembled WGS sequence"/>
</dbReference>
<dbReference type="GO" id="GO:0022857">
    <property type="term" value="F:transmembrane transporter activity"/>
    <property type="evidence" value="ECO:0007669"/>
    <property type="project" value="InterPro"/>
</dbReference>
<comment type="caution">
    <text evidence="5">The sequence shown here is derived from an EMBL/GenBank/DDBJ whole genome shotgun (WGS) entry which is preliminary data.</text>
</comment>
<dbReference type="EMBL" id="SNWP01000010">
    <property type="protein sequence ID" value="TDO28110.1"/>
    <property type="molecule type" value="Genomic_DNA"/>
</dbReference>